<evidence type="ECO:0000259" key="3">
    <source>
        <dbReference type="Pfam" id="PF01266"/>
    </source>
</evidence>
<dbReference type="InterPro" id="IPR050315">
    <property type="entry name" value="FAD-oxidoreductase_2"/>
</dbReference>
<dbReference type="InterPro" id="IPR036188">
    <property type="entry name" value="FAD/NAD-bd_sf"/>
</dbReference>
<evidence type="ECO:0000313" key="5">
    <source>
        <dbReference type="Proteomes" id="UP001500839"/>
    </source>
</evidence>
<gene>
    <name evidence="4" type="ORF">GCM10023353_03570</name>
</gene>
<keyword evidence="2" id="KW-0274">FAD</keyword>
<dbReference type="PANTHER" id="PTHR43400">
    <property type="entry name" value="FUMARATE REDUCTASE"/>
    <property type="match status" value="1"/>
</dbReference>
<keyword evidence="2" id="KW-0285">Flavoprotein</keyword>
<dbReference type="RefSeq" id="WP_307810925.1">
    <property type="nucleotide sequence ID" value="NZ_BAABKQ010000001.1"/>
</dbReference>
<accession>A0ABP9C886</accession>
<organism evidence="4 5">
    <name type="scientific">Tomitella cavernea</name>
    <dbReference type="NCBI Taxonomy" id="1387982"/>
    <lineage>
        <taxon>Bacteria</taxon>
        <taxon>Bacillati</taxon>
        <taxon>Actinomycetota</taxon>
        <taxon>Actinomycetes</taxon>
        <taxon>Mycobacteriales</taxon>
        <taxon>Tomitella</taxon>
    </lineage>
</organism>
<dbReference type="Pfam" id="PF01266">
    <property type="entry name" value="DAO"/>
    <property type="match status" value="1"/>
</dbReference>
<reference evidence="5" key="1">
    <citation type="journal article" date="2019" name="Int. J. Syst. Evol. Microbiol.">
        <title>The Global Catalogue of Microorganisms (GCM) 10K type strain sequencing project: providing services to taxonomists for standard genome sequencing and annotation.</title>
        <authorList>
            <consortium name="The Broad Institute Genomics Platform"/>
            <consortium name="The Broad Institute Genome Sequencing Center for Infectious Disease"/>
            <person name="Wu L."/>
            <person name="Ma J."/>
        </authorList>
    </citation>
    <scope>NUCLEOTIDE SEQUENCE [LARGE SCALE GENOMIC DNA]</scope>
    <source>
        <strain evidence="5">JCM 18542</strain>
    </source>
</reference>
<dbReference type="Gene3D" id="3.50.50.60">
    <property type="entry name" value="FAD/NAD(P)-binding domain"/>
    <property type="match status" value="1"/>
</dbReference>
<protein>
    <recommendedName>
        <fullName evidence="3">FAD dependent oxidoreductase domain-containing protein</fullName>
    </recommendedName>
</protein>
<feature type="domain" description="FAD dependent oxidoreductase" evidence="3">
    <location>
        <begin position="28"/>
        <end position="102"/>
    </location>
</feature>
<dbReference type="PANTHER" id="PTHR43400:SF10">
    <property type="entry name" value="3-OXOSTEROID 1-DEHYDROGENASE"/>
    <property type="match status" value="1"/>
</dbReference>
<evidence type="ECO:0000256" key="1">
    <source>
        <dbReference type="ARBA" id="ARBA00001974"/>
    </source>
</evidence>
<comment type="caution">
    <text evidence="4">The sequence shown here is derived from an EMBL/GenBank/DDBJ whole genome shotgun (WGS) entry which is preliminary data.</text>
</comment>
<dbReference type="InterPro" id="IPR006076">
    <property type="entry name" value="FAD-dep_OxRdtase"/>
</dbReference>
<evidence type="ECO:0000256" key="2">
    <source>
        <dbReference type="ARBA" id="ARBA00022827"/>
    </source>
</evidence>
<evidence type="ECO:0000313" key="4">
    <source>
        <dbReference type="EMBL" id="GAA4804356.1"/>
    </source>
</evidence>
<keyword evidence="5" id="KW-1185">Reference proteome</keyword>
<dbReference type="SUPFAM" id="SSF51905">
    <property type="entry name" value="FAD/NAD(P)-binding domain"/>
    <property type="match status" value="1"/>
</dbReference>
<comment type="cofactor">
    <cofactor evidence="1">
        <name>FAD</name>
        <dbReference type="ChEBI" id="CHEBI:57692"/>
    </cofactor>
</comment>
<sequence length="123" mass="12324">MASPASQFAHSVKPVPAGEIRSYDFETDVLVVGFGCAGAAAALEASDAGGSVTILERASGPGGSSALSGGEIYLGSGTPVQAACGFTDTARDMAEYFIGALGPVLRCAGWLPDRWASRPSPGT</sequence>
<dbReference type="Proteomes" id="UP001500839">
    <property type="component" value="Unassembled WGS sequence"/>
</dbReference>
<proteinExistence type="predicted"/>
<name>A0ABP9C886_9ACTN</name>
<dbReference type="EMBL" id="BAABKQ010000001">
    <property type="protein sequence ID" value="GAA4804356.1"/>
    <property type="molecule type" value="Genomic_DNA"/>
</dbReference>